<evidence type="ECO:0000256" key="1">
    <source>
        <dbReference type="SAM" id="MobiDB-lite"/>
    </source>
</evidence>
<dbReference type="AlphaFoldDB" id="A0AA39MJL2"/>
<proteinExistence type="predicted"/>
<dbReference type="GeneID" id="85354038"/>
<feature type="compositionally biased region" description="Polar residues" evidence="1">
    <location>
        <begin position="18"/>
        <end position="33"/>
    </location>
</feature>
<dbReference type="Proteomes" id="UP001175211">
    <property type="component" value="Unassembled WGS sequence"/>
</dbReference>
<evidence type="ECO:0000313" key="3">
    <source>
        <dbReference type="Proteomes" id="UP001175211"/>
    </source>
</evidence>
<keyword evidence="3" id="KW-1185">Reference proteome</keyword>
<evidence type="ECO:0000313" key="2">
    <source>
        <dbReference type="EMBL" id="KAK0437281.1"/>
    </source>
</evidence>
<feature type="region of interest" description="Disordered" evidence="1">
    <location>
        <begin position="1"/>
        <end position="33"/>
    </location>
</feature>
<feature type="region of interest" description="Disordered" evidence="1">
    <location>
        <begin position="216"/>
        <end position="236"/>
    </location>
</feature>
<dbReference type="RefSeq" id="XP_060322553.1">
    <property type="nucleotide sequence ID" value="XM_060470490.1"/>
</dbReference>
<reference evidence="2" key="1">
    <citation type="submission" date="2023-06" db="EMBL/GenBank/DDBJ databases">
        <authorList>
            <consortium name="Lawrence Berkeley National Laboratory"/>
            <person name="Ahrendt S."/>
            <person name="Sahu N."/>
            <person name="Indic B."/>
            <person name="Wong-Bajracharya J."/>
            <person name="Merenyi Z."/>
            <person name="Ke H.-M."/>
            <person name="Monk M."/>
            <person name="Kocsube S."/>
            <person name="Drula E."/>
            <person name="Lipzen A."/>
            <person name="Balint B."/>
            <person name="Henrissat B."/>
            <person name="Andreopoulos B."/>
            <person name="Martin F.M."/>
            <person name="Harder C.B."/>
            <person name="Rigling D."/>
            <person name="Ford K.L."/>
            <person name="Foster G.D."/>
            <person name="Pangilinan J."/>
            <person name="Papanicolaou A."/>
            <person name="Barry K."/>
            <person name="LaButti K."/>
            <person name="Viragh M."/>
            <person name="Koriabine M."/>
            <person name="Yan M."/>
            <person name="Riley R."/>
            <person name="Champramary S."/>
            <person name="Plett K.L."/>
            <person name="Tsai I.J."/>
            <person name="Slot J."/>
            <person name="Sipos G."/>
            <person name="Plett J."/>
            <person name="Nagy L.G."/>
            <person name="Grigoriev I.V."/>
        </authorList>
    </citation>
    <scope>NUCLEOTIDE SEQUENCE</scope>
    <source>
        <strain evidence="2">CCBAS 213</strain>
    </source>
</reference>
<gene>
    <name evidence="2" type="ORF">EV420DRAFT_1487181</name>
</gene>
<accession>A0AA39MJL2</accession>
<dbReference type="EMBL" id="JAUEPS010000114">
    <property type="protein sequence ID" value="KAK0437281.1"/>
    <property type="molecule type" value="Genomic_DNA"/>
</dbReference>
<comment type="caution">
    <text evidence="2">The sequence shown here is derived from an EMBL/GenBank/DDBJ whole genome shotgun (WGS) entry which is preliminary data.</text>
</comment>
<feature type="compositionally biased region" description="Polar residues" evidence="1">
    <location>
        <begin position="227"/>
        <end position="236"/>
    </location>
</feature>
<protein>
    <submittedName>
        <fullName evidence="2">Uncharacterized protein</fullName>
    </submittedName>
</protein>
<organism evidence="2 3">
    <name type="scientific">Armillaria tabescens</name>
    <name type="common">Ringless honey mushroom</name>
    <name type="synonym">Agaricus tabescens</name>
    <dbReference type="NCBI Taxonomy" id="1929756"/>
    <lineage>
        <taxon>Eukaryota</taxon>
        <taxon>Fungi</taxon>
        <taxon>Dikarya</taxon>
        <taxon>Basidiomycota</taxon>
        <taxon>Agaricomycotina</taxon>
        <taxon>Agaricomycetes</taxon>
        <taxon>Agaricomycetidae</taxon>
        <taxon>Agaricales</taxon>
        <taxon>Marasmiineae</taxon>
        <taxon>Physalacriaceae</taxon>
        <taxon>Desarmillaria</taxon>
    </lineage>
</organism>
<sequence>MPVLSVSELLNPVDAKPPTSSTGSHTPDSFSSDVTPFKVEHNVRINQRTLASTVYHHKSMEVIEYPETTPDSQTSIAYILHMKSTDKPYNPARNFAYSAGKPSGQSKGHFTKVLLDRDGQPVPCLVDYSTCRGIRLCPFVSPHIKETSHTQASRAALQLQLDQAHRDKPNFTPEEEILNKTIVWFRFITDNSCGYSLQEATLYTEKEETIKAEIQRMPTKAKRGQKSKQMCQGVSH</sequence>
<name>A0AA39MJL2_ARMTA</name>